<protein>
    <submittedName>
        <fullName evidence="2">Uncharacterized protein</fullName>
    </submittedName>
</protein>
<organism evidence="2 3">
    <name type="scientific">Zosterops borbonicus</name>
    <dbReference type="NCBI Taxonomy" id="364589"/>
    <lineage>
        <taxon>Eukaryota</taxon>
        <taxon>Metazoa</taxon>
        <taxon>Chordata</taxon>
        <taxon>Craniata</taxon>
        <taxon>Vertebrata</taxon>
        <taxon>Euteleostomi</taxon>
        <taxon>Archelosauria</taxon>
        <taxon>Archosauria</taxon>
        <taxon>Dinosauria</taxon>
        <taxon>Saurischia</taxon>
        <taxon>Theropoda</taxon>
        <taxon>Coelurosauria</taxon>
        <taxon>Aves</taxon>
        <taxon>Neognathae</taxon>
        <taxon>Neoaves</taxon>
        <taxon>Telluraves</taxon>
        <taxon>Australaves</taxon>
        <taxon>Passeriformes</taxon>
        <taxon>Sylvioidea</taxon>
        <taxon>Zosteropidae</taxon>
        <taxon>Zosterops</taxon>
    </lineage>
</organism>
<dbReference type="OrthoDB" id="9170669at2759"/>
<comment type="caution">
    <text evidence="2">The sequence shown here is derived from an EMBL/GenBank/DDBJ whole genome shotgun (WGS) entry which is preliminary data.</text>
</comment>
<feature type="region of interest" description="Disordered" evidence="1">
    <location>
        <begin position="1"/>
        <end position="20"/>
    </location>
</feature>
<proteinExistence type="predicted"/>
<keyword evidence="3" id="KW-1185">Reference proteome</keyword>
<evidence type="ECO:0000256" key="1">
    <source>
        <dbReference type="SAM" id="MobiDB-lite"/>
    </source>
</evidence>
<sequence>MSTCRMVLSDETGQGESSVGTHEVTTLMDLGIECSLSKFAVDTKLSVVVDTPEGENFNQRNLDKLKK</sequence>
<dbReference type="Proteomes" id="UP000796761">
    <property type="component" value="Unassembled WGS sequence"/>
</dbReference>
<reference evidence="2" key="1">
    <citation type="submission" date="2019-04" db="EMBL/GenBank/DDBJ databases">
        <title>Genome assembly of Zosterops borbonicus 15179.</title>
        <authorList>
            <person name="Leroy T."/>
            <person name="Anselmetti Y."/>
            <person name="Tilak M.-K."/>
            <person name="Nabholz B."/>
        </authorList>
    </citation>
    <scope>NUCLEOTIDE SEQUENCE</scope>
    <source>
        <strain evidence="2">HGM_15179</strain>
        <tissue evidence="2">Muscle</tissue>
    </source>
</reference>
<name>A0A8K1G9L5_9PASS</name>
<accession>A0A8K1G9L5</accession>
<gene>
    <name evidence="2" type="ORF">HGM15179_013165</name>
</gene>
<dbReference type="AlphaFoldDB" id="A0A8K1G9L5"/>
<evidence type="ECO:0000313" key="3">
    <source>
        <dbReference type="Proteomes" id="UP000796761"/>
    </source>
</evidence>
<evidence type="ECO:0000313" key="2">
    <source>
        <dbReference type="EMBL" id="TRZ13944.1"/>
    </source>
</evidence>
<feature type="compositionally biased region" description="Polar residues" evidence="1">
    <location>
        <begin position="11"/>
        <end position="20"/>
    </location>
</feature>
<dbReference type="EMBL" id="SWJQ01000470">
    <property type="protein sequence ID" value="TRZ13944.1"/>
    <property type="molecule type" value="Genomic_DNA"/>
</dbReference>